<dbReference type="FunFam" id="3.40.50.300:FF:001091">
    <property type="entry name" value="Probable disease resistance protein At1g61300"/>
    <property type="match status" value="1"/>
</dbReference>
<evidence type="ECO:0000313" key="12">
    <source>
        <dbReference type="Proteomes" id="UP000594261"/>
    </source>
</evidence>
<evidence type="ECO:0000259" key="7">
    <source>
        <dbReference type="Pfam" id="PF00931"/>
    </source>
</evidence>
<dbReference type="InterPro" id="IPR041118">
    <property type="entry name" value="Rx_N"/>
</dbReference>
<dbReference type="EnsemblPlants" id="QL07p043376:mrna">
    <property type="protein sequence ID" value="QL07p043376:mrna"/>
    <property type="gene ID" value="QL07p043376"/>
</dbReference>
<evidence type="ECO:0000259" key="8">
    <source>
        <dbReference type="Pfam" id="PF18052"/>
    </source>
</evidence>
<evidence type="ECO:0000259" key="10">
    <source>
        <dbReference type="Pfam" id="PF25019"/>
    </source>
</evidence>
<evidence type="ECO:0000256" key="1">
    <source>
        <dbReference type="ARBA" id="ARBA00022614"/>
    </source>
</evidence>
<dbReference type="Pfam" id="PF23559">
    <property type="entry name" value="WHD_DRP"/>
    <property type="match status" value="1"/>
</dbReference>
<protein>
    <recommendedName>
        <fullName evidence="13">Disease resistance protein RGA3</fullName>
    </recommendedName>
</protein>
<dbReference type="FunFam" id="1.10.10.10:FF:000322">
    <property type="entry name" value="Probable disease resistance protein At1g63360"/>
    <property type="match status" value="1"/>
</dbReference>
<keyword evidence="12" id="KW-1185">Reference proteome</keyword>
<dbReference type="Pfam" id="PF18052">
    <property type="entry name" value="Rx_N"/>
    <property type="match status" value="1"/>
</dbReference>
<feature type="compositionally biased region" description="Polar residues" evidence="6">
    <location>
        <begin position="23"/>
        <end position="43"/>
    </location>
</feature>
<dbReference type="InParanoid" id="A0A7N2M763"/>
<proteinExistence type="predicted"/>
<keyword evidence="2" id="KW-0677">Repeat</keyword>
<dbReference type="Gene3D" id="3.80.10.10">
    <property type="entry name" value="Ribonuclease Inhibitor"/>
    <property type="match status" value="3"/>
</dbReference>
<dbReference type="GO" id="GO:0005524">
    <property type="term" value="F:ATP binding"/>
    <property type="evidence" value="ECO:0007669"/>
    <property type="project" value="UniProtKB-KW"/>
</dbReference>
<dbReference type="InterPro" id="IPR002182">
    <property type="entry name" value="NB-ARC"/>
</dbReference>
<dbReference type="InterPro" id="IPR042197">
    <property type="entry name" value="Apaf_helical"/>
</dbReference>
<dbReference type="Pfam" id="PF00931">
    <property type="entry name" value="NB-ARC"/>
    <property type="match status" value="1"/>
</dbReference>
<evidence type="ECO:0000259" key="9">
    <source>
        <dbReference type="Pfam" id="PF23559"/>
    </source>
</evidence>
<dbReference type="InterPro" id="IPR027417">
    <property type="entry name" value="P-loop_NTPase"/>
</dbReference>
<dbReference type="Gramene" id="QL07p043376:mrna">
    <property type="protein sequence ID" value="QL07p043376:mrna"/>
    <property type="gene ID" value="QL07p043376"/>
</dbReference>
<name>A0A7N2M763_QUELO</name>
<feature type="domain" description="Disease resistance protein winged helix" evidence="9">
    <location>
        <begin position="616"/>
        <end position="688"/>
    </location>
</feature>
<evidence type="ECO:0000256" key="4">
    <source>
        <dbReference type="ARBA" id="ARBA00022821"/>
    </source>
</evidence>
<feature type="compositionally biased region" description="Low complexity" evidence="6">
    <location>
        <begin position="98"/>
        <end position="124"/>
    </location>
</feature>
<evidence type="ECO:0000256" key="5">
    <source>
        <dbReference type="ARBA" id="ARBA00022840"/>
    </source>
</evidence>
<dbReference type="Gene3D" id="1.20.5.4130">
    <property type="match status" value="1"/>
</dbReference>
<dbReference type="OMA" id="WPRDPGR"/>
<reference evidence="11" key="2">
    <citation type="submission" date="2021-01" db="UniProtKB">
        <authorList>
            <consortium name="EnsemblPlants"/>
        </authorList>
    </citation>
    <scope>IDENTIFICATION</scope>
</reference>
<feature type="domain" description="R13L1/DRL21-like LRR repeat region" evidence="10">
    <location>
        <begin position="866"/>
        <end position="997"/>
    </location>
</feature>
<dbReference type="InterPro" id="IPR056789">
    <property type="entry name" value="LRR_R13L1-DRL21"/>
</dbReference>
<organism evidence="11 12">
    <name type="scientific">Quercus lobata</name>
    <name type="common">Valley oak</name>
    <dbReference type="NCBI Taxonomy" id="97700"/>
    <lineage>
        <taxon>Eukaryota</taxon>
        <taxon>Viridiplantae</taxon>
        <taxon>Streptophyta</taxon>
        <taxon>Embryophyta</taxon>
        <taxon>Tracheophyta</taxon>
        <taxon>Spermatophyta</taxon>
        <taxon>Magnoliopsida</taxon>
        <taxon>eudicotyledons</taxon>
        <taxon>Gunneridae</taxon>
        <taxon>Pentapetalae</taxon>
        <taxon>rosids</taxon>
        <taxon>fabids</taxon>
        <taxon>Fagales</taxon>
        <taxon>Fagaceae</taxon>
        <taxon>Quercus</taxon>
    </lineage>
</organism>
<dbReference type="InterPro" id="IPR058922">
    <property type="entry name" value="WHD_DRP"/>
</dbReference>
<feature type="compositionally biased region" description="Basic and acidic residues" evidence="6">
    <location>
        <begin position="135"/>
        <end position="168"/>
    </location>
</feature>
<evidence type="ECO:0000256" key="3">
    <source>
        <dbReference type="ARBA" id="ARBA00022741"/>
    </source>
</evidence>
<keyword evidence="3" id="KW-0547">Nucleotide-binding</keyword>
<dbReference type="PRINTS" id="PR00364">
    <property type="entry name" value="DISEASERSIST"/>
</dbReference>
<dbReference type="Gene3D" id="1.10.10.10">
    <property type="entry name" value="Winged helix-like DNA-binding domain superfamily/Winged helix DNA-binding domain"/>
    <property type="match status" value="1"/>
</dbReference>
<evidence type="ECO:0000313" key="11">
    <source>
        <dbReference type="EnsemblPlants" id="QL07p043376:mrna"/>
    </source>
</evidence>
<dbReference type="Gene3D" id="1.10.8.430">
    <property type="entry name" value="Helical domain of apoptotic protease-activating factors"/>
    <property type="match status" value="1"/>
</dbReference>
<dbReference type="SUPFAM" id="SSF52540">
    <property type="entry name" value="P-loop containing nucleoside triphosphate hydrolases"/>
    <property type="match status" value="1"/>
</dbReference>
<dbReference type="Pfam" id="PF25019">
    <property type="entry name" value="LRR_R13L1-DRL21"/>
    <property type="match status" value="1"/>
</dbReference>
<dbReference type="Gene3D" id="3.40.50.300">
    <property type="entry name" value="P-loop containing nucleotide triphosphate hydrolases"/>
    <property type="match status" value="1"/>
</dbReference>
<accession>A0A7N2M763</accession>
<keyword evidence="4" id="KW-0611">Plant defense</keyword>
<dbReference type="PANTHER" id="PTHR36766:SF70">
    <property type="entry name" value="DISEASE RESISTANCE PROTEIN RGA4"/>
    <property type="match status" value="1"/>
</dbReference>
<dbReference type="GO" id="GO:0051707">
    <property type="term" value="P:response to other organism"/>
    <property type="evidence" value="ECO:0007669"/>
    <property type="project" value="UniProtKB-ARBA"/>
</dbReference>
<feature type="domain" description="NB-ARC" evidence="7">
    <location>
        <begin position="361"/>
        <end position="533"/>
    </location>
</feature>
<keyword evidence="5" id="KW-0067">ATP-binding</keyword>
<dbReference type="GO" id="GO:0006952">
    <property type="term" value="P:defense response"/>
    <property type="evidence" value="ECO:0007669"/>
    <property type="project" value="UniProtKB-KW"/>
</dbReference>
<keyword evidence="1" id="KW-0433">Leucine-rich repeat</keyword>
<reference evidence="11 12" key="1">
    <citation type="journal article" date="2016" name="G3 (Bethesda)">
        <title>First Draft Assembly and Annotation of the Genome of a California Endemic Oak Quercus lobata Nee (Fagaceae).</title>
        <authorList>
            <person name="Sork V.L."/>
            <person name="Fitz-Gibbon S.T."/>
            <person name="Puiu D."/>
            <person name="Crepeau M."/>
            <person name="Gugger P.F."/>
            <person name="Sherman R."/>
            <person name="Stevens K."/>
            <person name="Langley C.H."/>
            <person name="Pellegrini M."/>
            <person name="Salzberg S.L."/>
        </authorList>
    </citation>
    <scope>NUCLEOTIDE SEQUENCE [LARGE SCALE GENOMIC DNA]</scope>
    <source>
        <strain evidence="11 12">cv. SW786</strain>
    </source>
</reference>
<evidence type="ECO:0000256" key="2">
    <source>
        <dbReference type="ARBA" id="ARBA00022737"/>
    </source>
</evidence>
<dbReference type="EMBL" id="LRBV02000007">
    <property type="status" value="NOT_ANNOTATED_CDS"/>
    <property type="molecule type" value="Genomic_DNA"/>
</dbReference>
<feature type="region of interest" description="Disordered" evidence="6">
    <location>
        <begin position="13"/>
        <end position="185"/>
    </location>
</feature>
<dbReference type="InterPro" id="IPR032675">
    <property type="entry name" value="LRR_dom_sf"/>
</dbReference>
<dbReference type="PANTHER" id="PTHR36766">
    <property type="entry name" value="PLANT BROAD-SPECTRUM MILDEW RESISTANCE PROTEIN RPW8"/>
    <property type="match status" value="1"/>
</dbReference>
<evidence type="ECO:0008006" key="13">
    <source>
        <dbReference type="Google" id="ProtNLM"/>
    </source>
</evidence>
<dbReference type="GO" id="GO:0043531">
    <property type="term" value="F:ADP binding"/>
    <property type="evidence" value="ECO:0007669"/>
    <property type="project" value="InterPro"/>
</dbReference>
<dbReference type="InterPro" id="IPR036388">
    <property type="entry name" value="WH-like_DNA-bd_sf"/>
</dbReference>
<feature type="domain" description="Disease resistance N-terminal" evidence="8">
    <location>
        <begin position="201"/>
        <end position="288"/>
    </location>
</feature>
<dbReference type="InterPro" id="IPR038005">
    <property type="entry name" value="RX-like_CC"/>
</dbReference>
<evidence type="ECO:0000256" key="6">
    <source>
        <dbReference type="SAM" id="MobiDB-lite"/>
    </source>
</evidence>
<dbReference type="Proteomes" id="UP000594261">
    <property type="component" value="Chromosome 7"/>
</dbReference>
<sequence length="1422" mass="161082">MLLVGLSKLIRIPDPPEELTGSDLKSSNPTTLASRQQVFTTRNRFQRRKKESDQIRERETRSEAARPGSRDLGSATPQPGRRDPGRRASPSSRATWVARPLAAATQAAATQAARPLAAATQAAREPGRATQAAREPGRARAWPREPGRARAWPRDPGRARAWPRDPGRARAWPRDQAASLARPESTKPKMAETILSVVAEEIIGKLISVATEQISLAWGFKEELTKLRGSLTMIQAVLADAERRQGSEEFVWLWLRRLKDVAYDADDVLDEFAYEILRRKVEIRNQMKRKVCYFFSFSNPIAFRLKMANKIKIIHELLKKINDEANSFGLARASPVNSNPEIIPNRETDSFLNHSEVVGRRDHVSKMVDLLTRETKEQLSVFPIVGMAGLGKTTLAKQVYNDERVKRHFDRTIWVCVSDNFDDKRILREILELVTHTSNKLENKTAILECLQKELRGKTYLLILDDVWNEDLTKWDTLRNCLLGINSNMGNIIIVTTRKDKVAKIMETLPRCDLEKLSDDECWSIIMKKVSCNEITPDLEVIGREIAKKCGGVPLVARVLGGTMSYKKEKNEWLAIQNSKVWNSPLDNYEILPILKLSLDRLYPPSLKSCFTYCAIFPKDYKMEKEELIQHWMAEGFLQLYPGRSVMEDIGNEYFNILLGNSLFQDIERDDYGDIFSCKMHDCVHDLALSISKWETLHLEGNLGDDIGMSHIRRLSLISNDQTTPTIPLSRQGMSRLRTIFSIHVNLGDKLLNLKCVRALTLFGGFIVELPKSVNRLRQLRLLRIIRTNVKELPNSLTKFYNLQTLIIKYCPCLKELPKNLQNLINLRHIDIDLQYIEQLPINMRQLTCLQTLPFFVVGQDTGGRIEEMGYLSQLRGKLSIYNLEHVRDKEEAKSAKLSEKKGLNKLGFHWNSQREGTINDEDILEGLQPHPCLQSLKIENFRGEKFPSWILGKNSSGGLFRWDHLLEIFLKNCNECEQIPTLGHLSHLKVLEIEKMNKVTCIGTEFYGNYSGEGSSNSRGDNGRNAMFPALEKLVLKHMPKLVEWKDAMEPTTTTTTRGTVFPSLKKLVIGYCDQLISAPCHFPVLEQLVIDSTKGTAFKNISSNLTTLMSLTIGRVSELSCLPEQLLQNNAGLLKLYIHDCADLESILPREDVWAFCISLRNIFICGCVKLSYIPDTLHTLQSLETFGVSSCPNLRSFPSIQGVASLRNLTISCGVKVLPIGLQSCTSLSELGIWSCPNLISIPDLGELHSLSSLTIRDCRKLTRLPGGLSECLKILEIGEFCEELDAFPSLSSIQHLHASLEKLNLYGWSKLNSLPDEIQRFTAIIYLHICDFKGMKALPEWLGDLSSLQTLLLNGNDNLMEMPTVQAMRRLTNLKKLYINGSPELNKSCAKEKGTEWSKIAHIPYIRIDRIVIKGENF</sequence>
<dbReference type="CDD" id="cd14798">
    <property type="entry name" value="RX-CC_like"/>
    <property type="match status" value="1"/>
</dbReference>
<feature type="compositionally biased region" description="Basic and acidic residues" evidence="6">
    <location>
        <begin position="50"/>
        <end position="64"/>
    </location>
</feature>
<dbReference type="SUPFAM" id="SSF52058">
    <property type="entry name" value="L domain-like"/>
    <property type="match status" value="2"/>
</dbReference>